<feature type="binding site" evidence="9">
    <location>
        <begin position="126"/>
        <end position="132"/>
    </location>
    <ligand>
        <name>ATP</name>
        <dbReference type="ChEBI" id="CHEBI:30616"/>
    </ligand>
</feature>
<protein>
    <recommendedName>
        <fullName evidence="9">Phosphopantetheine adenylyltransferase</fullName>
        <ecNumber evidence="9">2.7.7.3</ecNumber>
    </recommendedName>
    <alternativeName>
        <fullName evidence="9">Dephospho-CoA pyrophosphorylase</fullName>
    </alternativeName>
    <alternativeName>
        <fullName evidence="9">Pantetheine-phosphate adenylyltransferase</fullName>
        <shortName evidence="9">PPAT</shortName>
    </alternativeName>
</protein>
<evidence type="ECO:0000256" key="3">
    <source>
        <dbReference type="ARBA" id="ARBA00022695"/>
    </source>
</evidence>
<feature type="binding site" evidence="9">
    <location>
        <position position="41"/>
    </location>
    <ligand>
        <name>substrate</name>
    </ligand>
</feature>
<dbReference type="GO" id="GO:0015937">
    <property type="term" value="P:coenzyme A biosynthetic process"/>
    <property type="evidence" value="ECO:0007669"/>
    <property type="project" value="UniProtKB-UniRule"/>
</dbReference>
<dbReference type="InterPro" id="IPR004821">
    <property type="entry name" value="Cyt_trans-like"/>
</dbReference>
<organism evidence="12">
    <name type="scientific">uncultured Acetothermia bacterium</name>
    <dbReference type="NCBI Taxonomy" id="236499"/>
    <lineage>
        <taxon>Bacteria</taxon>
        <taxon>Candidatus Bipolaricaulota</taxon>
        <taxon>environmental samples</taxon>
    </lineage>
</organism>
<comment type="function">
    <text evidence="9">Reversibly transfers an adenylyl group from ATP to 4'-phosphopantetheine, yielding dephospho-CoA (dPCoA) and pyrophosphate.</text>
</comment>
<feature type="binding site" evidence="9">
    <location>
        <begin position="9"/>
        <end position="10"/>
    </location>
    <ligand>
        <name>ATP</name>
        <dbReference type="ChEBI" id="CHEBI:30616"/>
    </ligand>
</feature>
<evidence type="ECO:0000259" key="10">
    <source>
        <dbReference type="Pfam" id="PF01467"/>
    </source>
</evidence>
<reference evidence="12" key="1">
    <citation type="journal article" date="2005" name="Environ. Microbiol.">
        <title>Genetic and functional properties of uncultivated thermophilic crenarchaeotes from a subsurface gold mine as revealed by analysis of genome fragments.</title>
        <authorList>
            <person name="Nunoura T."/>
            <person name="Hirayama H."/>
            <person name="Takami H."/>
            <person name="Oida H."/>
            <person name="Nishi S."/>
            <person name="Shimamura S."/>
            <person name="Suzuki Y."/>
            <person name="Inagaki F."/>
            <person name="Takai K."/>
            <person name="Nealson K.H."/>
            <person name="Horikoshi K."/>
        </authorList>
    </citation>
    <scope>NUCLEOTIDE SEQUENCE</scope>
</reference>
<feature type="binding site" evidence="9">
    <location>
        <position position="17"/>
    </location>
    <ligand>
        <name>ATP</name>
        <dbReference type="ChEBI" id="CHEBI:30616"/>
    </ligand>
</feature>
<feature type="binding site" evidence="9">
    <location>
        <position position="90"/>
    </location>
    <ligand>
        <name>substrate</name>
    </ligand>
</feature>
<feature type="binding site" evidence="9">
    <location>
        <position position="101"/>
    </location>
    <ligand>
        <name>ATP</name>
        <dbReference type="ChEBI" id="CHEBI:30616"/>
    </ligand>
</feature>
<keyword evidence="6 9" id="KW-0460">Magnesium</keyword>
<dbReference type="PANTHER" id="PTHR21342:SF1">
    <property type="entry name" value="PHOSPHOPANTETHEINE ADENYLYLTRANSFERASE"/>
    <property type="match status" value="1"/>
</dbReference>
<dbReference type="CDD" id="cd02163">
    <property type="entry name" value="PPAT"/>
    <property type="match status" value="1"/>
</dbReference>
<feature type="domain" description="Cytidyltransferase-like" evidence="10">
    <location>
        <begin position="5"/>
        <end position="136"/>
    </location>
</feature>
<evidence type="ECO:0000256" key="1">
    <source>
        <dbReference type="ARBA" id="ARBA00022490"/>
    </source>
</evidence>
<evidence type="ECO:0000256" key="9">
    <source>
        <dbReference type="HAMAP-Rule" id="MF_00151"/>
    </source>
</evidence>
<dbReference type="Pfam" id="PF01467">
    <property type="entry name" value="CTP_transf_like"/>
    <property type="match status" value="1"/>
</dbReference>
<comment type="catalytic activity">
    <reaction evidence="8 9">
        <text>(R)-4'-phosphopantetheine + ATP + H(+) = 3'-dephospho-CoA + diphosphate</text>
        <dbReference type="Rhea" id="RHEA:19801"/>
        <dbReference type="ChEBI" id="CHEBI:15378"/>
        <dbReference type="ChEBI" id="CHEBI:30616"/>
        <dbReference type="ChEBI" id="CHEBI:33019"/>
        <dbReference type="ChEBI" id="CHEBI:57328"/>
        <dbReference type="ChEBI" id="CHEBI:61723"/>
        <dbReference type="EC" id="2.7.7.3"/>
    </reaction>
</comment>
<feature type="site" description="Transition state stabilizer" evidence="9">
    <location>
        <position position="17"/>
    </location>
</feature>
<proteinExistence type="inferred from homology"/>
<evidence type="ECO:0000313" key="13">
    <source>
        <dbReference type="EMBL" id="BAL57107.1"/>
    </source>
</evidence>
<dbReference type="SUPFAM" id="SSF52374">
    <property type="entry name" value="Nucleotidylyl transferase"/>
    <property type="match status" value="1"/>
</dbReference>
<keyword evidence="4 9" id="KW-0547">Nucleotide-binding</keyword>
<dbReference type="GO" id="GO:0004595">
    <property type="term" value="F:pantetheine-phosphate adenylyltransferase activity"/>
    <property type="evidence" value="ECO:0007669"/>
    <property type="project" value="UniProtKB-UniRule"/>
</dbReference>
<dbReference type="NCBIfam" id="TIGR00125">
    <property type="entry name" value="cyt_tran_rel"/>
    <property type="match status" value="1"/>
</dbReference>
<dbReference type="PRINTS" id="PR01020">
    <property type="entry name" value="LPSBIOSNTHSS"/>
</dbReference>
<evidence type="ECO:0000256" key="4">
    <source>
        <dbReference type="ARBA" id="ARBA00022741"/>
    </source>
</evidence>
<sequence length="164" mass="18680">MTKALYPGSFDPITYGHIDIIRRAKKIFDELIVAVMRNPNKPMLFSLEERHRLVIEALREVGLDNEITVIAHDGLLVHLARQLGVHAVVRGLRASTDFEYEFQLALTNRDLDPEFESVYLMTSREFSFISSSIVRQVKSYGGDVSRFVPKCVERALAEKLSAKQ</sequence>
<dbReference type="NCBIfam" id="TIGR01510">
    <property type="entry name" value="coaD_prev_kdtB"/>
    <property type="match status" value="1"/>
</dbReference>
<dbReference type="EMBL" id="AP011731">
    <property type="protein sequence ID" value="BAL55872.1"/>
    <property type="molecule type" value="Genomic_DNA"/>
</dbReference>
<name>H5SI86_9BACT</name>
<comment type="cofactor">
    <cofactor evidence="9">
        <name>Mg(2+)</name>
        <dbReference type="ChEBI" id="CHEBI:18420"/>
    </cofactor>
</comment>
<evidence type="ECO:0000313" key="12">
    <source>
        <dbReference type="EMBL" id="BAL55872.1"/>
    </source>
</evidence>
<keyword evidence="5 9" id="KW-0067">ATP-binding</keyword>
<keyword evidence="1 9" id="KW-0963">Cytoplasm</keyword>
<dbReference type="EMBL" id="AP011729">
    <property type="protein sequence ID" value="BAL55794.1"/>
    <property type="molecule type" value="Genomic_DNA"/>
</dbReference>
<dbReference type="GO" id="GO:0005737">
    <property type="term" value="C:cytoplasm"/>
    <property type="evidence" value="ECO:0007669"/>
    <property type="project" value="UniProtKB-SubCell"/>
</dbReference>
<dbReference type="Gene3D" id="3.40.50.620">
    <property type="entry name" value="HUPs"/>
    <property type="match status" value="1"/>
</dbReference>
<dbReference type="InterPro" id="IPR014729">
    <property type="entry name" value="Rossmann-like_a/b/a_fold"/>
</dbReference>
<dbReference type="InterPro" id="IPR001980">
    <property type="entry name" value="PPAT"/>
</dbReference>
<feature type="binding site" evidence="9">
    <location>
        <position position="76"/>
    </location>
    <ligand>
        <name>substrate</name>
    </ligand>
</feature>
<gene>
    <name evidence="9" type="primary">coaD</name>
    <name evidence="11" type="ORF">HGMM_F31E01C30</name>
    <name evidence="12" type="ORF">HGMM_F32F05C30</name>
    <name evidence="13" type="ORF">HGMM_F47C08C28</name>
</gene>
<evidence type="ECO:0000313" key="11">
    <source>
        <dbReference type="EMBL" id="BAL55794.1"/>
    </source>
</evidence>
<comment type="subunit">
    <text evidence="9">Homohexamer.</text>
</comment>
<evidence type="ECO:0000256" key="6">
    <source>
        <dbReference type="ARBA" id="ARBA00022842"/>
    </source>
</evidence>
<dbReference type="PANTHER" id="PTHR21342">
    <property type="entry name" value="PHOSPHOPANTETHEINE ADENYLYLTRANSFERASE"/>
    <property type="match status" value="1"/>
</dbReference>
<dbReference type="AlphaFoldDB" id="H5SI86"/>
<evidence type="ECO:0000256" key="8">
    <source>
        <dbReference type="ARBA" id="ARBA00029346"/>
    </source>
</evidence>
<keyword evidence="2 9" id="KW-0808">Transferase</keyword>
<keyword evidence="3 9" id="KW-0548">Nucleotidyltransferase</keyword>
<dbReference type="UniPathway" id="UPA00241">
    <property type="reaction ID" value="UER00355"/>
</dbReference>
<feature type="binding site" evidence="9">
    <location>
        <position position="9"/>
    </location>
    <ligand>
        <name>substrate</name>
    </ligand>
</feature>
<comment type="pathway">
    <text evidence="9">Cofactor biosynthesis; coenzyme A biosynthesis; CoA from (R)-pantothenate: step 4/5.</text>
</comment>
<reference evidence="12" key="2">
    <citation type="journal article" date="2012" name="PLoS ONE">
        <title>A Deeply Branching Thermophilic Bacterium with an Ancient Acetyl-CoA Pathway Dominates a Subsurface Ecosystem.</title>
        <authorList>
            <person name="Takami H."/>
            <person name="Noguchi H."/>
            <person name="Takaki Y."/>
            <person name="Uchiyama I."/>
            <person name="Toyoda A."/>
            <person name="Nishi S."/>
            <person name="Chee G.-J."/>
            <person name="Arai W."/>
            <person name="Nunoura T."/>
            <person name="Itoh T."/>
            <person name="Hattori M."/>
            <person name="Takai K."/>
        </authorList>
    </citation>
    <scope>NUCLEOTIDE SEQUENCE</scope>
</reference>
<dbReference type="EMBL" id="AP011766">
    <property type="protein sequence ID" value="BAL57107.1"/>
    <property type="molecule type" value="Genomic_DNA"/>
</dbReference>
<comment type="subcellular location">
    <subcellularLocation>
        <location evidence="9">Cytoplasm</location>
    </subcellularLocation>
</comment>
<evidence type="ECO:0000256" key="5">
    <source>
        <dbReference type="ARBA" id="ARBA00022840"/>
    </source>
</evidence>
<feature type="binding site" evidence="9">
    <location>
        <begin position="91"/>
        <end position="93"/>
    </location>
    <ligand>
        <name>ATP</name>
        <dbReference type="ChEBI" id="CHEBI:30616"/>
    </ligand>
</feature>
<evidence type="ECO:0000256" key="7">
    <source>
        <dbReference type="ARBA" id="ARBA00022993"/>
    </source>
</evidence>
<accession>H5SI86</accession>
<dbReference type="GO" id="GO:0005524">
    <property type="term" value="F:ATP binding"/>
    <property type="evidence" value="ECO:0007669"/>
    <property type="project" value="UniProtKB-KW"/>
</dbReference>
<comment type="similarity">
    <text evidence="9">Belongs to the bacterial CoaD family.</text>
</comment>
<keyword evidence="7 9" id="KW-0173">Coenzyme A biosynthesis</keyword>
<dbReference type="EC" id="2.7.7.3" evidence="9"/>
<dbReference type="HAMAP" id="MF_00151">
    <property type="entry name" value="PPAT_bact"/>
    <property type="match status" value="1"/>
</dbReference>
<evidence type="ECO:0000256" key="2">
    <source>
        <dbReference type="ARBA" id="ARBA00022679"/>
    </source>
</evidence>